<evidence type="ECO:0000259" key="5">
    <source>
        <dbReference type="Pfam" id="PF04253"/>
    </source>
</evidence>
<keyword evidence="7" id="KW-0645">Protease</keyword>
<evidence type="ECO:0000259" key="6">
    <source>
        <dbReference type="Pfam" id="PF04389"/>
    </source>
</evidence>
<dbReference type="CDD" id="cd08022">
    <property type="entry name" value="M28_PSMA_like"/>
    <property type="match status" value="1"/>
</dbReference>
<dbReference type="InterPro" id="IPR003137">
    <property type="entry name" value="PA_domain"/>
</dbReference>
<dbReference type="EC" id="3.4.17.21" evidence="7"/>
<dbReference type="InterPro" id="IPR039373">
    <property type="entry name" value="Peptidase_M28B"/>
</dbReference>
<feature type="region of interest" description="Disordered" evidence="2">
    <location>
        <begin position="1"/>
        <end position="22"/>
    </location>
</feature>
<organism evidence="7 8">
    <name type="scientific">Coemansia asiatica</name>
    <dbReference type="NCBI Taxonomy" id="1052880"/>
    <lineage>
        <taxon>Eukaryota</taxon>
        <taxon>Fungi</taxon>
        <taxon>Fungi incertae sedis</taxon>
        <taxon>Zoopagomycota</taxon>
        <taxon>Kickxellomycotina</taxon>
        <taxon>Kickxellomycetes</taxon>
        <taxon>Kickxellales</taxon>
        <taxon>Kickxellaceae</taxon>
        <taxon>Coemansia</taxon>
    </lineage>
</organism>
<dbReference type="Gene3D" id="1.20.930.40">
    <property type="entry name" value="Transferrin receptor-like, dimerisation domain"/>
    <property type="match status" value="1"/>
</dbReference>
<evidence type="ECO:0000313" key="7">
    <source>
        <dbReference type="EMBL" id="KAJ1647919.1"/>
    </source>
</evidence>
<comment type="similarity">
    <text evidence="1">Belongs to the peptidase M28 family. M28B subfamily.</text>
</comment>
<evidence type="ECO:0000256" key="3">
    <source>
        <dbReference type="SAM" id="Phobius"/>
    </source>
</evidence>
<comment type="caution">
    <text evidence="7">The sequence shown here is derived from an EMBL/GenBank/DDBJ whole genome shotgun (WGS) entry which is preliminary data.</text>
</comment>
<dbReference type="Proteomes" id="UP001145021">
    <property type="component" value="Unassembled WGS sequence"/>
</dbReference>
<keyword evidence="8" id="KW-1185">Reference proteome</keyword>
<name>A0A9W7XMJ3_9FUNG</name>
<keyword evidence="7" id="KW-0378">Hydrolase</keyword>
<feature type="region of interest" description="Disordered" evidence="2">
    <location>
        <begin position="561"/>
        <end position="580"/>
    </location>
</feature>
<dbReference type="Gene3D" id="3.50.30.30">
    <property type="match status" value="1"/>
</dbReference>
<proteinExistence type="inferred from homology"/>
<dbReference type="Pfam" id="PF04253">
    <property type="entry name" value="TFR_dimer"/>
    <property type="match status" value="1"/>
</dbReference>
<dbReference type="AlphaFoldDB" id="A0A9W7XMJ3"/>
<evidence type="ECO:0000259" key="4">
    <source>
        <dbReference type="Pfam" id="PF02225"/>
    </source>
</evidence>
<dbReference type="PANTHER" id="PTHR10404">
    <property type="entry name" value="N-ACETYLATED-ALPHA-LINKED ACIDIC DIPEPTIDASE"/>
    <property type="match status" value="1"/>
</dbReference>
<sequence length="821" mass="89632">MRSKSSSATEPSQLDSEKAPLVDNLPNASAAPALEAAAGLKQESSGCFMGISKRTVAGLAATGALLLIFAASAWIPDPGCIHGMVFPSQLQSASSDGRIDPARVFLSIPSTERLLENLRYYSSGTHVAGINYTQASYTRDYFEQQGIDAKIVEYFPWMNYPVDQRVALYNTTNNKVVFEAGLREDVVAQDPLSEDPNNLPAFHGYSADGNVTGQLVYANYGTIDDFKALEKAGVSVANKIVLVRYGRVFRGLKVQAAELHGARGVLIYSDPADDGFSRGKTYPDGPWRPESSIQRGSVIRLQVYPGDPLTPGYASTESAPRIDPKDAKNINHIPSLPLSYRDAEPLLRALQGCGANVSTIADSWVGGLAAKGVEYWTGPSELSVNLLNRVEYKTVPVQNVIGRIKGSEDSEHAVIIGNHRDAWCAGASDPSSGSAALLELARALGELMKLGWRPRRTIVLASWDAEEYGMVGSTEWVEEKIDWLRANGVAYINVDNAVSGTSFAAQASPMFKRLLHSVTRQVPYPNSNESVYDAWLRQSLAEHRLGSASTESVAHASANSDADIDANDDDGASAEKPHKPPINLLGSGSAYTAFMAHAGVSSLSMAFSGIPGAYHSNYDSPKRLTSFIDPDMKLHQAMVRIWGLIAIRLADDPVIDLDPVSYAKDVRKYIKMLKKQISAQSSDDTASAAALGRVRNLHAAQRQLLISSHMVERDRKHLRAVYGEDCQMKSRRRHASCIKLRESINDRVFGLERHFIDPEGIPSREWYKHVLVGPGRSLGYGAQVFPALAEAAEDGDWRQFQVHVKHAAETIYEAAWFLREV</sequence>
<keyword evidence="3" id="KW-0812">Transmembrane</keyword>
<dbReference type="Gene3D" id="3.40.630.10">
    <property type="entry name" value="Zn peptidases"/>
    <property type="match status" value="1"/>
</dbReference>
<feature type="domain" description="PA" evidence="4">
    <location>
        <begin position="211"/>
        <end position="297"/>
    </location>
</feature>
<evidence type="ECO:0000313" key="8">
    <source>
        <dbReference type="Proteomes" id="UP001145021"/>
    </source>
</evidence>
<gene>
    <name evidence="7" type="primary">VPS70</name>
    <name evidence="7" type="ORF">LPJ64_000731</name>
</gene>
<dbReference type="PANTHER" id="PTHR10404:SF46">
    <property type="entry name" value="VACUOLAR PROTEIN SORTING-ASSOCIATED PROTEIN 70"/>
    <property type="match status" value="1"/>
</dbReference>
<feature type="domain" description="Transferrin receptor-like dimerisation" evidence="5">
    <location>
        <begin position="720"/>
        <end position="818"/>
    </location>
</feature>
<dbReference type="FunFam" id="3.50.30.30:FF:000008">
    <property type="entry name" value="Glutamate carboxypeptidase 2"/>
    <property type="match status" value="1"/>
</dbReference>
<keyword evidence="3" id="KW-0472">Membrane</keyword>
<keyword evidence="7" id="KW-0121">Carboxypeptidase</keyword>
<dbReference type="CDD" id="cd02121">
    <property type="entry name" value="PA_GCPII_like"/>
    <property type="match status" value="1"/>
</dbReference>
<protein>
    <submittedName>
        <fullName evidence="7">Vacuolar protein sorting-associated protein 70</fullName>
        <ecNumber evidence="7">3.4.17.21</ecNumber>
    </submittedName>
</protein>
<dbReference type="SUPFAM" id="SSF53187">
    <property type="entry name" value="Zn-dependent exopeptidases"/>
    <property type="match status" value="1"/>
</dbReference>
<feature type="compositionally biased region" description="Polar residues" evidence="2">
    <location>
        <begin position="1"/>
        <end position="14"/>
    </location>
</feature>
<dbReference type="SUPFAM" id="SSF52025">
    <property type="entry name" value="PA domain"/>
    <property type="match status" value="1"/>
</dbReference>
<dbReference type="InterPro" id="IPR007365">
    <property type="entry name" value="TFR-like_dimer_dom"/>
</dbReference>
<reference evidence="7" key="1">
    <citation type="submission" date="2022-07" db="EMBL/GenBank/DDBJ databases">
        <title>Phylogenomic reconstructions and comparative analyses of Kickxellomycotina fungi.</title>
        <authorList>
            <person name="Reynolds N.K."/>
            <person name="Stajich J.E."/>
            <person name="Barry K."/>
            <person name="Grigoriev I.V."/>
            <person name="Crous P."/>
            <person name="Smith M.E."/>
        </authorList>
    </citation>
    <scope>NUCLEOTIDE SEQUENCE</scope>
    <source>
        <strain evidence="7">NBRC 105413</strain>
    </source>
</reference>
<keyword evidence="3" id="KW-1133">Transmembrane helix</keyword>
<feature type="transmembrane region" description="Helical" evidence="3">
    <location>
        <begin position="56"/>
        <end position="75"/>
    </location>
</feature>
<dbReference type="GO" id="GO:0004181">
    <property type="term" value="F:metallocarboxypeptidase activity"/>
    <property type="evidence" value="ECO:0007669"/>
    <property type="project" value="UniProtKB-EC"/>
</dbReference>
<dbReference type="InterPro" id="IPR036757">
    <property type="entry name" value="TFR-like_dimer_dom_sf"/>
</dbReference>
<dbReference type="Pfam" id="PF04389">
    <property type="entry name" value="Peptidase_M28"/>
    <property type="match status" value="1"/>
</dbReference>
<dbReference type="FunFam" id="3.40.630.10:FF:000101">
    <property type="entry name" value="N-acetylated alpha-linked acidic dipeptidase like 1"/>
    <property type="match status" value="1"/>
</dbReference>
<dbReference type="SUPFAM" id="SSF47672">
    <property type="entry name" value="Transferrin receptor-like dimerisation domain"/>
    <property type="match status" value="1"/>
</dbReference>
<evidence type="ECO:0000256" key="1">
    <source>
        <dbReference type="ARBA" id="ARBA00005634"/>
    </source>
</evidence>
<dbReference type="EMBL" id="JANBOH010000016">
    <property type="protein sequence ID" value="KAJ1647919.1"/>
    <property type="molecule type" value="Genomic_DNA"/>
</dbReference>
<dbReference type="Pfam" id="PF02225">
    <property type="entry name" value="PA"/>
    <property type="match status" value="1"/>
</dbReference>
<feature type="domain" description="Peptidase M28" evidence="6">
    <location>
        <begin position="399"/>
        <end position="531"/>
    </location>
</feature>
<feature type="compositionally biased region" description="Acidic residues" evidence="2">
    <location>
        <begin position="562"/>
        <end position="572"/>
    </location>
</feature>
<accession>A0A9W7XMJ3</accession>
<evidence type="ECO:0000256" key="2">
    <source>
        <dbReference type="SAM" id="MobiDB-lite"/>
    </source>
</evidence>
<dbReference type="InterPro" id="IPR007484">
    <property type="entry name" value="Peptidase_M28"/>
</dbReference>
<dbReference type="InterPro" id="IPR046450">
    <property type="entry name" value="PA_dom_sf"/>
</dbReference>